<dbReference type="AlphaFoldDB" id="A0A380SBM3"/>
<dbReference type="Pfam" id="PF04606">
    <property type="entry name" value="Ogr_Delta"/>
    <property type="match status" value="1"/>
</dbReference>
<sequence>MMRCPICRCTAHTRSSREISAETKERYNQCTNINCGHTFITMETFIRSIMTPGVINKVPPHSTAQGNQRSISNYIIWLKNNLRTRGFFSVKISSSPQISVAILSPLILRDSNEDFVIY</sequence>
<proteinExistence type="predicted"/>
<accession>A0A380SBM3</accession>
<gene>
    <name evidence="2" type="ORF">NCTC11470_04589</name>
</gene>
<dbReference type="EMBL" id="UHJA01000002">
    <property type="protein sequence ID" value="SUQ39547.1"/>
    <property type="molecule type" value="Genomic_DNA"/>
</dbReference>
<name>A0A380SBM3_YERFR</name>
<evidence type="ECO:0000313" key="2">
    <source>
        <dbReference type="EMBL" id="SUQ39547.1"/>
    </source>
</evidence>
<feature type="domain" description="Zinc finger Ogr/Delta-type" evidence="1">
    <location>
        <begin position="3"/>
        <end position="48"/>
    </location>
</feature>
<protein>
    <submittedName>
        <fullName evidence="2">Prophage p2 ogr protein</fullName>
    </submittedName>
</protein>
<reference evidence="2 3" key="1">
    <citation type="submission" date="2018-06" db="EMBL/GenBank/DDBJ databases">
        <authorList>
            <consortium name="Pathogen Informatics"/>
            <person name="Doyle S."/>
        </authorList>
    </citation>
    <scope>NUCLEOTIDE SEQUENCE [LARGE SCALE GENOMIC DNA]</scope>
    <source>
        <strain evidence="2 3">NCTC11470</strain>
    </source>
</reference>
<evidence type="ECO:0000313" key="3">
    <source>
        <dbReference type="Proteomes" id="UP000254835"/>
    </source>
</evidence>
<evidence type="ECO:0000259" key="1">
    <source>
        <dbReference type="Pfam" id="PF04606"/>
    </source>
</evidence>
<dbReference type="Proteomes" id="UP000254835">
    <property type="component" value="Unassembled WGS sequence"/>
</dbReference>
<dbReference type="InterPro" id="IPR007684">
    <property type="entry name" value="Znf_Ogr/Delta"/>
</dbReference>
<organism evidence="2 3">
    <name type="scientific">Yersinia frederiksenii</name>
    <dbReference type="NCBI Taxonomy" id="29484"/>
    <lineage>
        <taxon>Bacteria</taxon>
        <taxon>Pseudomonadati</taxon>
        <taxon>Pseudomonadota</taxon>
        <taxon>Gammaproteobacteria</taxon>
        <taxon>Enterobacterales</taxon>
        <taxon>Yersiniaceae</taxon>
        <taxon>Yersinia</taxon>
    </lineage>
</organism>